<dbReference type="Proteomes" id="UP000188543">
    <property type="component" value="Unassembled WGS sequence"/>
</dbReference>
<dbReference type="InterPro" id="IPR000847">
    <property type="entry name" value="LysR_HTH_N"/>
</dbReference>
<accession>A0A1V2VXI4</accession>
<organism evidence="5 6">
    <name type="scientific">Burkholderia cenocepacia</name>
    <dbReference type="NCBI Taxonomy" id="95486"/>
    <lineage>
        <taxon>Bacteria</taxon>
        <taxon>Pseudomonadati</taxon>
        <taxon>Pseudomonadota</taxon>
        <taxon>Betaproteobacteria</taxon>
        <taxon>Burkholderiales</taxon>
        <taxon>Burkholderiaceae</taxon>
        <taxon>Burkholderia</taxon>
        <taxon>Burkholderia cepacia complex</taxon>
    </lineage>
</organism>
<dbReference type="Gene3D" id="1.10.10.10">
    <property type="entry name" value="Winged helix-like DNA-binding domain superfamily/Winged helix DNA-binding domain"/>
    <property type="match status" value="1"/>
</dbReference>
<gene>
    <name evidence="5" type="ORF">A8E72_29750</name>
</gene>
<evidence type="ECO:0000313" key="5">
    <source>
        <dbReference type="EMBL" id="ONU78050.1"/>
    </source>
</evidence>
<keyword evidence="2" id="KW-0805">Transcription regulation</keyword>
<evidence type="ECO:0000256" key="4">
    <source>
        <dbReference type="ARBA" id="ARBA00023163"/>
    </source>
</evidence>
<reference evidence="5 6" key="1">
    <citation type="submission" date="2016-08" db="EMBL/GenBank/DDBJ databases">
        <authorList>
            <person name="Seilhamer J.J."/>
        </authorList>
    </citation>
    <scope>NUCLEOTIDE SEQUENCE [LARGE SCALE GENOMIC DNA]</scope>
    <source>
        <strain evidence="5 6">VC14762</strain>
    </source>
</reference>
<dbReference type="Gene3D" id="3.40.190.10">
    <property type="entry name" value="Periplasmic binding protein-like II"/>
    <property type="match status" value="2"/>
</dbReference>
<evidence type="ECO:0000256" key="1">
    <source>
        <dbReference type="ARBA" id="ARBA00009437"/>
    </source>
</evidence>
<sequence>MARRTLNYHQVELLYEVVRCRTLTAAARNLHISQPAVTKQLKVLEESLGVELFKREKGRLLPTAEAILLFEQTERTNASLHALNELADGLRAGTLGRLGICAYPAVTERLLPEAITVFQAKYPKVFVEVAIENAERMLDLVESQQVDLGICAPFRAMRNVTEQHLLDSTIVCAMRADDPLVVRQTVTLADLEAGGLTSVDALEGIPELEALLSASENRHTIHARVSSSALACRMVQLAGRRAIVDSLTAASIDAAGLAFVPIDTIPPRRIAMLRPSLRPGSAFTEAFCRILESQAKRLQVDMTRRCASRRRVRAKG</sequence>
<keyword evidence="3" id="KW-0238">DNA-binding</keyword>
<dbReference type="InterPro" id="IPR005119">
    <property type="entry name" value="LysR_subst-bd"/>
</dbReference>
<dbReference type="PROSITE" id="PS50931">
    <property type="entry name" value="HTH_LYSR"/>
    <property type="match status" value="1"/>
</dbReference>
<dbReference type="SUPFAM" id="SSF53850">
    <property type="entry name" value="Periplasmic binding protein-like II"/>
    <property type="match status" value="1"/>
</dbReference>
<evidence type="ECO:0000313" key="6">
    <source>
        <dbReference type="Proteomes" id="UP000188543"/>
    </source>
</evidence>
<name>A0A1V2VXI4_9BURK</name>
<keyword evidence="4" id="KW-0804">Transcription</keyword>
<dbReference type="GO" id="GO:0010628">
    <property type="term" value="P:positive regulation of gene expression"/>
    <property type="evidence" value="ECO:0007669"/>
    <property type="project" value="TreeGrafter"/>
</dbReference>
<dbReference type="RefSeq" id="WP_006497932.1">
    <property type="nucleotide sequence ID" value="NZ_CADETK010000009.1"/>
</dbReference>
<dbReference type="PRINTS" id="PR00039">
    <property type="entry name" value="HTHLYSR"/>
</dbReference>
<dbReference type="GO" id="GO:0003700">
    <property type="term" value="F:DNA-binding transcription factor activity"/>
    <property type="evidence" value="ECO:0007669"/>
    <property type="project" value="InterPro"/>
</dbReference>
<comment type="similarity">
    <text evidence="1">Belongs to the LysR transcriptional regulatory family.</text>
</comment>
<dbReference type="SUPFAM" id="SSF46785">
    <property type="entry name" value="Winged helix' DNA-binding domain"/>
    <property type="match status" value="1"/>
</dbReference>
<dbReference type="InterPro" id="IPR036390">
    <property type="entry name" value="WH_DNA-bd_sf"/>
</dbReference>
<dbReference type="EMBL" id="MUTJ01000091">
    <property type="protein sequence ID" value="ONU78050.1"/>
    <property type="molecule type" value="Genomic_DNA"/>
</dbReference>
<evidence type="ECO:0000256" key="2">
    <source>
        <dbReference type="ARBA" id="ARBA00023015"/>
    </source>
</evidence>
<dbReference type="OrthoDB" id="8849678at2"/>
<dbReference type="AlphaFoldDB" id="A0A1V2VXI4"/>
<dbReference type="Pfam" id="PF03466">
    <property type="entry name" value="LysR_substrate"/>
    <property type="match status" value="1"/>
</dbReference>
<dbReference type="InterPro" id="IPR036388">
    <property type="entry name" value="WH-like_DNA-bd_sf"/>
</dbReference>
<dbReference type="Pfam" id="PF00126">
    <property type="entry name" value="HTH_1"/>
    <property type="match status" value="1"/>
</dbReference>
<dbReference type="PANTHER" id="PTHR30427">
    <property type="entry name" value="TRANSCRIPTIONAL ACTIVATOR PROTEIN LYSR"/>
    <property type="match status" value="1"/>
</dbReference>
<evidence type="ECO:0000256" key="3">
    <source>
        <dbReference type="ARBA" id="ARBA00023125"/>
    </source>
</evidence>
<dbReference type="PANTHER" id="PTHR30427:SF1">
    <property type="entry name" value="TRANSCRIPTIONAL ACTIVATOR PROTEIN LYSR"/>
    <property type="match status" value="1"/>
</dbReference>
<proteinExistence type="inferred from homology"/>
<dbReference type="GO" id="GO:0043565">
    <property type="term" value="F:sequence-specific DNA binding"/>
    <property type="evidence" value="ECO:0007669"/>
    <property type="project" value="TreeGrafter"/>
</dbReference>
<protein>
    <submittedName>
        <fullName evidence="5">LysR family transcriptional regulator</fullName>
    </submittedName>
</protein>
<comment type="caution">
    <text evidence="5">The sequence shown here is derived from an EMBL/GenBank/DDBJ whole genome shotgun (WGS) entry which is preliminary data.</text>
</comment>